<evidence type="ECO:0000259" key="3">
    <source>
        <dbReference type="Pfam" id="PF13359"/>
    </source>
</evidence>
<accession>A0AAQ3WGQ9</accession>
<dbReference type="Proteomes" id="UP001341281">
    <property type="component" value="Chromosome 02"/>
</dbReference>
<evidence type="ECO:0000313" key="4">
    <source>
        <dbReference type="EMBL" id="WVZ60940.1"/>
    </source>
</evidence>
<dbReference type="GO" id="GO:0046872">
    <property type="term" value="F:metal ion binding"/>
    <property type="evidence" value="ECO:0007669"/>
    <property type="project" value="UniProtKB-KW"/>
</dbReference>
<gene>
    <name evidence="4" type="ORF">U9M48_010894</name>
</gene>
<proteinExistence type="predicted"/>
<sequence>MDYAGAIDGPHLLARVPTKHRATFLERRRKTTHNVLVVVDFDLRFSYVLAKWEGSNHDALFLSMRHSSLKRVTVEREHLVLLGFQDYVQ</sequence>
<evidence type="ECO:0000256" key="1">
    <source>
        <dbReference type="ARBA" id="ARBA00001968"/>
    </source>
</evidence>
<keyword evidence="2" id="KW-0479">Metal-binding</keyword>
<evidence type="ECO:0000256" key="2">
    <source>
        <dbReference type="ARBA" id="ARBA00022723"/>
    </source>
</evidence>
<feature type="domain" description="DDE Tnp4" evidence="3">
    <location>
        <begin position="7"/>
        <end position="71"/>
    </location>
</feature>
<name>A0AAQ3WGQ9_PASNO</name>
<dbReference type="Pfam" id="PF13359">
    <property type="entry name" value="DDE_Tnp_4"/>
    <property type="match status" value="1"/>
</dbReference>
<evidence type="ECO:0000313" key="5">
    <source>
        <dbReference type="Proteomes" id="UP001341281"/>
    </source>
</evidence>
<keyword evidence="5" id="KW-1185">Reference proteome</keyword>
<reference evidence="4 5" key="1">
    <citation type="submission" date="2024-02" db="EMBL/GenBank/DDBJ databases">
        <title>High-quality chromosome-scale genome assembly of Pensacola bahiagrass (Paspalum notatum Flugge var. saurae).</title>
        <authorList>
            <person name="Vega J.M."/>
            <person name="Podio M."/>
            <person name="Orjuela J."/>
            <person name="Siena L.A."/>
            <person name="Pessino S.C."/>
            <person name="Combes M.C."/>
            <person name="Mariac C."/>
            <person name="Albertini E."/>
            <person name="Pupilli F."/>
            <person name="Ortiz J.P.A."/>
            <person name="Leblanc O."/>
        </authorList>
    </citation>
    <scope>NUCLEOTIDE SEQUENCE [LARGE SCALE GENOMIC DNA]</scope>
    <source>
        <strain evidence="4">R1</strain>
        <tissue evidence="4">Leaf</tissue>
    </source>
</reference>
<protein>
    <recommendedName>
        <fullName evidence="3">DDE Tnp4 domain-containing protein</fullName>
    </recommendedName>
</protein>
<comment type="cofactor">
    <cofactor evidence="1">
        <name>a divalent metal cation</name>
        <dbReference type="ChEBI" id="CHEBI:60240"/>
    </cofactor>
</comment>
<dbReference type="EMBL" id="CP144746">
    <property type="protein sequence ID" value="WVZ60940.1"/>
    <property type="molecule type" value="Genomic_DNA"/>
</dbReference>
<organism evidence="4 5">
    <name type="scientific">Paspalum notatum var. saurae</name>
    <dbReference type="NCBI Taxonomy" id="547442"/>
    <lineage>
        <taxon>Eukaryota</taxon>
        <taxon>Viridiplantae</taxon>
        <taxon>Streptophyta</taxon>
        <taxon>Embryophyta</taxon>
        <taxon>Tracheophyta</taxon>
        <taxon>Spermatophyta</taxon>
        <taxon>Magnoliopsida</taxon>
        <taxon>Liliopsida</taxon>
        <taxon>Poales</taxon>
        <taxon>Poaceae</taxon>
        <taxon>PACMAD clade</taxon>
        <taxon>Panicoideae</taxon>
        <taxon>Andropogonodae</taxon>
        <taxon>Paspaleae</taxon>
        <taxon>Paspalinae</taxon>
        <taxon>Paspalum</taxon>
    </lineage>
</organism>
<dbReference type="InterPro" id="IPR027806">
    <property type="entry name" value="HARBI1_dom"/>
</dbReference>
<dbReference type="AlphaFoldDB" id="A0AAQ3WGQ9"/>